<dbReference type="Proteomes" id="UP001231941">
    <property type="component" value="Unassembled WGS sequence"/>
</dbReference>
<evidence type="ECO:0000256" key="7">
    <source>
        <dbReference type="ARBA" id="ARBA00050021"/>
    </source>
</evidence>
<evidence type="ECO:0000256" key="6">
    <source>
        <dbReference type="ARBA" id="ARBA00049972"/>
    </source>
</evidence>
<evidence type="ECO:0000313" key="11">
    <source>
        <dbReference type="Proteomes" id="UP001231941"/>
    </source>
</evidence>
<dbReference type="SUPFAM" id="SSF53187">
    <property type="entry name" value="Zn-dependent exopeptidases"/>
    <property type="match status" value="1"/>
</dbReference>
<evidence type="ECO:0000313" key="10">
    <source>
        <dbReference type="EMBL" id="MDP5274219.1"/>
    </source>
</evidence>
<sequence length="468" mass="52316">MEVELKTSNTNIMKVIPVVEGTNMISIPEWMMVKNQVHYFSPNEQTPSIITGLGVREQLSYEDLRNAAGETARFVKKMNTEALQISFEFVKETKLELEKVITAFVEGWILGRCEFQVYRTEVKEILPNRLIVNLEKTKEIEKAIQVGIMNANSQNFARDLCNLDPKNLNPDAYVEKIKEQFEGHEINVHIHEEKKLEEMKMNGILSVGRGSRYSSYLAEIQLCTDPTQPHITLIGKGVTFDTGGINLKKGRLLSGMRVDMGGSAAVFGAVELLKLRNEPVNITALLPIVENTPDANAFLPGEVIHYSNGLHVQVGNTDAEGRLIMADALLYAERFKSEIIIDIATLTGSIYSALGYKMAGVYGDEEVTESLKQIGNELGEYVWQMPLIEEYEQMLNSEYADISNNTTMTQAAHITAALFLRKFVPQVKWAHIDMAGTAESPITKGYHIKGPSGFGVRLLADFIINHNK</sequence>
<protein>
    <recommendedName>
        <fullName evidence="7">Probable cytosol aminopeptidase</fullName>
    </recommendedName>
    <alternativeName>
        <fullName evidence="8">Leucine aminopeptidase</fullName>
    </alternativeName>
    <alternativeName>
        <fullName evidence="5">Leucyl aminopeptidase</fullName>
    </alternativeName>
</protein>
<accession>A0ABT9IXX8</accession>
<proteinExistence type="inferred from homology"/>
<dbReference type="Gene3D" id="3.40.220.10">
    <property type="entry name" value="Leucine Aminopeptidase, subunit E, domain 1"/>
    <property type="match status" value="1"/>
</dbReference>
<keyword evidence="2 10" id="KW-0031">Aminopeptidase</keyword>
<dbReference type="InterPro" id="IPR008283">
    <property type="entry name" value="Peptidase_M17_N"/>
</dbReference>
<feature type="domain" description="Cytosol aminopeptidase" evidence="9">
    <location>
        <begin position="316"/>
        <end position="323"/>
    </location>
</feature>
<evidence type="ECO:0000256" key="1">
    <source>
        <dbReference type="ARBA" id="ARBA00009528"/>
    </source>
</evidence>
<dbReference type="InterPro" id="IPR043472">
    <property type="entry name" value="Macro_dom-like"/>
</dbReference>
<keyword evidence="4" id="KW-0378">Hydrolase</keyword>
<dbReference type="PANTHER" id="PTHR11963:SF23">
    <property type="entry name" value="CYTOSOL AMINOPEPTIDASE"/>
    <property type="match status" value="1"/>
</dbReference>
<keyword evidence="11" id="KW-1185">Reference proteome</keyword>
<evidence type="ECO:0000256" key="4">
    <source>
        <dbReference type="ARBA" id="ARBA00022801"/>
    </source>
</evidence>
<dbReference type="RefSeq" id="WP_305991504.1">
    <property type="nucleotide sequence ID" value="NZ_JAVAMP010000002.1"/>
</dbReference>
<dbReference type="Pfam" id="PF00883">
    <property type="entry name" value="Peptidase_M17"/>
    <property type="match status" value="1"/>
</dbReference>
<dbReference type="CDD" id="cd00433">
    <property type="entry name" value="Peptidase_M17"/>
    <property type="match status" value="1"/>
</dbReference>
<evidence type="ECO:0000256" key="3">
    <source>
        <dbReference type="ARBA" id="ARBA00022670"/>
    </source>
</evidence>
<dbReference type="EMBL" id="JAVAMP010000002">
    <property type="protein sequence ID" value="MDP5274219.1"/>
    <property type="molecule type" value="Genomic_DNA"/>
</dbReference>
<evidence type="ECO:0000259" key="9">
    <source>
        <dbReference type="PROSITE" id="PS00631"/>
    </source>
</evidence>
<comment type="similarity">
    <text evidence="1">Belongs to the peptidase M17 family.</text>
</comment>
<evidence type="ECO:0000256" key="8">
    <source>
        <dbReference type="ARBA" id="ARBA00050061"/>
    </source>
</evidence>
<name>A0ABT9IXX8_9BACL</name>
<dbReference type="InterPro" id="IPR011356">
    <property type="entry name" value="Leucine_aapep/pepB"/>
</dbReference>
<comment type="caution">
    <text evidence="10">The sequence shown here is derived from an EMBL/GenBank/DDBJ whole genome shotgun (WGS) entry which is preliminary data.</text>
</comment>
<dbReference type="PRINTS" id="PR00481">
    <property type="entry name" value="LAMNOPPTDASE"/>
</dbReference>
<evidence type="ECO:0000256" key="5">
    <source>
        <dbReference type="ARBA" id="ARBA00033172"/>
    </source>
</evidence>
<comment type="function">
    <text evidence="6">Presumably involved in the processing and regular turnover of intracellular proteins. Catalyzes the removal of unsubstituted N-terminal amino acids from various peptides.</text>
</comment>
<organism evidence="10 11">
    <name type="scientific">Chengkuizengella axinellae</name>
    <dbReference type="NCBI Taxonomy" id="3064388"/>
    <lineage>
        <taxon>Bacteria</taxon>
        <taxon>Bacillati</taxon>
        <taxon>Bacillota</taxon>
        <taxon>Bacilli</taxon>
        <taxon>Bacillales</taxon>
        <taxon>Paenibacillaceae</taxon>
        <taxon>Chengkuizengella</taxon>
    </lineage>
</organism>
<dbReference type="PANTHER" id="PTHR11963">
    <property type="entry name" value="LEUCINE AMINOPEPTIDASE-RELATED"/>
    <property type="match status" value="1"/>
</dbReference>
<dbReference type="Gene3D" id="3.40.630.10">
    <property type="entry name" value="Zn peptidases"/>
    <property type="match status" value="1"/>
</dbReference>
<dbReference type="SUPFAM" id="SSF52949">
    <property type="entry name" value="Macro domain-like"/>
    <property type="match status" value="1"/>
</dbReference>
<dbReference type="Pfam" id="PF02789">
    <property type="entry name" value="Peptidase_M17_N"/>
    <property type="match status" value="1"/>
</dbReference>
<dbReference type="PROSITE" id="PS00631">
    <property type="entry name" value="CYTOSOL_AP"/>
    <property type="match status" value="1"/>
</dbReference>
<reference evidence="10 11" key="1">
    <citation type="submission" date="2023-08" db="EMBL/GenBank/DDBJ databases">
        <authorList>
            <person name="Park J.-S."/>
        </authorList>
    </citation>
    <scope>NUCLEOTIDE SEQUENCE [LARGE SCALE GENOMIC DNA]</scope>
    <source>
        <strain evidence="10 11">2205SS18-9</strain>
    </source>
</reference>
<dbReference type="GO" id="GO:0004177">
    <property type="term" value="F:aminopeptidase activity"/>
    <property type="evidence" value="ECO:0007669"/>
    <property type="project" value="UniProtKB-KW"/>
</dbReference>
<keyword evidence="3" id="KW-0645">Protease</keyword>
<dbReference type="InterPro" id="IPR000819">
    <property type="entry name" value="Peptidase_M17_C"/>
</dbReference>
<evidence type="ECO:0000256" key="2">
    <source>
        <dbReference type="ARBA" id="ARBA00022438"/>
    </source>
</evidence>
<gene>
    <name evidence="10" type="ORF">Q5Y73_08875</name>
</gene>